<dbReference type="EMBL" id="PEBK01000008">
    <property type="protein sequence ID" value="PJM74711.1"/>
    <property type="molecule type" value="Genomic_DNA"/>
</dbReference>
<accession>A0A2M9HD26</accession>
<keyword evidence="2" id="KW-1185">Reference proteome</keyword>
<dbReference type="Proteomes" id="UP000231451">
    <property type="component" value="Unassembled WGS sequence"/>
</dbReference>
<comment type="caution">
    <text evidence="1">The sequence shown here is derived from an EMBL/GenBank/DDBJ whole genome shotgun (WGS) entry which is preliminary data.</text>
</comment>
<evidence type="ECO:0000313" key="1">
    <source>
        <dbReference type="EMBL" id="PJM74711.1"/>
    </source>
</evidence>
<protein>
    <submittedName>
        <fullName evidence="1">Uncharacterized protein</fullName>
    </submittedName>
</protein>
<evidence type="ECO:0000313" key="2">
    <source>
        <dbReference type="Proteomes" id="UP000231451"/>
    </source>
</evidence>
<organism evidence="1 2">
    <name type="scientific">Bifidobacterium simiarum</name>
    <dbReference type="NCBI Taxonomy" id="2045441"/>
    <lineage>
        <taxon>Bacteria</taxon>
        <taxon>Bacillati</taxon>
        <taxon>Actinomycetota</taxon>
        <taxon>Actinomycetes</taxon>
        <taxon>Bifidobacteriales</taxon>
        <taxon>Bifidobacteriaceae</taxon>
        <taxon>Bifidobacterium</taxon>
    </lineage>
</organism>
<proteinExistence type="predicted"/>
<reference evidence="1 2" key="1">
    <citation type="submission" date="2017-10" db="EMBL/GenBank/DDBJ databases">
        <title>Draft genome sequences of strains TRE 1, TRE 9, TRE H and TRI 7, isolated from tamarins, belonging to four potential novel Bifidobacterium species.</title>
        <authorList>
            <person name="Mattarelli P."/>
            <person name="Modesto M."/>
            <person name="Puglisi E."/>
            <person name="Morelli L."/>
            <person name="Spezio C."/>
            <person name="Bonetti A."/>
            <person name="Sandri C."/>
        </authorList>
    </citation>
    <scope>NUCLEOTIDE SEQUENCE [LARGE SCALE GENOMIC DNA]</scope>
    <source>
        <strain evidence="2">TRI7</strain>
    </source>
</reference>
<name>A0A2M9HD26_9BIFI</name>
<gene>
    <name evidence="1" type="ORF">CSQ87_08235</name>
</gene>
<dbReference type="AlphaFoldDB" id="A0A2M9HD26"/>
<sequence>MGNWTFEGREYASRSEMCRARRERYAEHVRAGMNYTQAARAVGVSKRAGKIWRNGTTQRGRRVEPVLSCYGRDMDATTITGLSQEVCN</sequence>